<dbReference type="InterPro" id="IPR005908">
    <property type="entry name" value="G1P_thy_trans_l"/>
</dbReference>
<dbReference type="Gene3D" id="3.90.550.10">
    <property type="entry name" value="Spore Coat Polysaccharide Biosynthesis Protein SpsA, Chain A"/>
    <property type="match status" value="1"/>
</dbReference>
<dbReference type="RefSeq" id="WP_355399654.1">
    <property type="nucleotide sequence ID" value="NZ_JBEGHN010000001.1"/>
</dbReference>
<accession>A0ABV2V2I3</accession>
<proteinExistence type="predicted"/>
<dbReference type="PANTHER" id="PTHR42883:SF2">
    <property type="entry name" value="THYMIDYLYLTRANSFERASE"/>
    <property type="match status" value="1"/>
</dbReference>
<dbReference type="InterPro" id="IPR029044">
    <property type="entry name" value="Nucleotide-diphossugar_trans"/>
</dbReference>
<evidence type="ECO:0000259" key="1">
    <source>
        <dbReference type="Pfam" id="PF00483"/>
    </source>
</evidence>
<evidence type="ECO:0000313" key="3">
    <source>
        <dbReference type="Proteomes" id="UP001550210"/>
    </source>
</evidence>
<keyword evidence="3" id="KW-1185">Reference proteome</keyword>
<dbReference type="EMBL" id="JBEXPZ010000036">
    <property type="protein sequence ID" value="MET9848034.1"/>
    <property type="molecule type" value="Genomic_DNA"/>
</dbReference>
<dbReference type="Proteomes" id="UP001550210">
    <property type="component" value="Unassembled WGS sequence"/>
</dbReference>
<sequence>MKALVLAGGTGTRLRPFSHSMPKQLFPVANKPVVEHVLENIGRVGVTEVGVVVGDWEERVREVLGDGSRYGVRIVYIRQERPLGLAHCVRIARDFLGDSDFVMYLGDNILPNGISAVAETFRAERPAAQLVTHKVPDPRAFGVVELRPDGSVARLVEKPQNPRSNLALIGVYFFTFHIHAAVDAIAPSARGELEITDALQWLVASGADVRASEYCGYWQDTGHVDDVLECNRRLLAGLSGDVVGEVDATSVLTGPVVLEAGARIIRSRVEGPVIIGAGSTIEDCRVGAYTSIGRDCVLRRSGIDHSITLDGATVTDVPSLHGSMIGRSAVVGAGRATPGHRLIIGDDARVEVAA</sequence>
<organism evidence="2 3">
    <name type="scientific">Streptomyces ossamyceticus</name>
    <dbReference type="NCBI Taxonomy" id="249581"/>
    <lineage>
        <taxon>Bacteria</taxon>
        <taxon>Bacillati</taxon>
        <taxon>Actinomycetota</taxon>
        <taxon>Actinomycetes</taxon>
        <taxon>Kitasatosporales</taxon>
        <taxon>Streptomycetaceae</taxon>
        <taxon>Streptomyces</taxon>
    </lineage>
</organism>
<evidence type="ECO:0000313" key="2">
    <source>
        <dbReference type="EMBL" id="MET9848034.1"/>
    </source>
</evidence>
<dbReference type="InterPro" id="IPR011004">
    <property type="entry name" value="Trimer_LpxA-like_sf"/>
</dbReference>
<dbReference type="Pfam" id="PF00483">
    <property type="entry name" value="NTP_transferase"/>
    <property type="match status" value="1"/>
</dbReference>
<dbReference type="InterPro" id="IPR005835">
    <property type="entry name" value="NTP_transferase_dom"/>
</dbReference>
<dbReference type="NCBIfam" id="TIGR01208">
    <property type="entry name" value="rmlA_long"/>
    <property type="match status" value="1"/>
</dbReference>
<dbReference type="GO" id="GO:0008879">
    <property type="term" value="F:glucose-1-phosphate thymidylyltransferase activity"/>
    <property type="evidence" value="ECO:0007669"/>
    <property type="project" value="UniProtKB-EC"/>
</dbReference>
<dbReference type="EC" id="2.7.7.24" evidence="2"/>
<comment type="caution">
    <text evidence="2">The sequence shown here is derived from an EMBL/GenBank/DDBJ whole genome shotgun (WGS) entry which is preliminary data.</text>
</comment>
<dbReference type="SUPFAM" id="SSF53448">
    <property type="entry name" value="Nucleotide-diphospho-sugar transferases"/>
    <property type="match status" value="1"/>
</dbReference>
<dbReference type="Gene3D" id="2.160.10.10">
    <property type="entry name" value="Hexapeptide repeat proteins"/>
    <property type="match status" value="1"/>
</dbReference>
<feature type="domain" description="Nucleotidyl transferase" evidence="1">
    <location>
        <begin position="2"/>
        <end position="235"/>
    </location>
</feature>
<keyword evidence="2" id="KW-0548">Nucleotidyltransferase</keyword>
<keyword evidence="2" id="KW-0808">Transferase</keyword>
<protein>
    <submittedName>
        <fullName evidence="2">Glucose-1-phosphate thymidylyltransferase</fullName>
        <ecNumber evidence="2">2.7.7.24</ecNumber>
    </submittedName>
</protein>
<name>A0ABV2V2I3_9ACTN</name>
<dbReference type="CDD" id="cd04189">
    <property type="entry name" value="G1P_TT_long"/>
    <property type="match status" value="1"/>
</dbReference>
<dbReference type="PANTHER" id="PTHR42883">
    <property type="entry name" value="GLUCOSE-1-PHOSPHATE THYMIDYLTRANSFERASE"/>
    <property type="match status" value="1"/>
</dbReference>
<dbReference type="SUPFAM" id="SSF51161">
    <property type="entry name" value="Trimeric LpxA-like enzymes"/>
    <property type="match status" value="1"/>
</dbReference>
<reference evidence="2 3" key="1">
    <citation type="submission" date="2024-06" db="EMBL/GenBank/DDBJ databases">
        <title>The Natural Products Discovery Center: Release of the First 8490 Sequenced Strains for Exploring Actinobacteria Biosynthetic Diversity.</title>
        <authorList>
            <person name="Kalkreuter E."/>
            <person name="Kautsar S.A."/>
            <person name="Yang D."/>
            <person name="Bader C.D."/>
            <person name="Teijaro C.N."/>
            <person name="Fluegel L."/>
            <person name="Davis C.M."/>
            <person name="Simpson J.R."/>
            <person name="Lauterbach L."/>
            <person name="Steele A.D."/>
            <person name="Gui C."/>
            <person name="Meng S."/>
            <person name="Li G."/>
            <person name="Viehrig K."/>
            <person name="Ye F."/>
            <person name="Su P."/>
            <person name="Kiefer A.F."/>
            <person name="Nichols A."/>
            <person name="Cepeda A.J."/>
            <person name="Yan W."/>
            <person name="Fan B."/>
            <person name="Jiang Y."/>
            <person name="Adhikari A."/>
            <person name="Zheng C.-J."/>
            <person name="Schuster L."/>
            <person name="Cowan T.M."/>
            <person name="Smanski M.J."/>
            <person name="Chevrette M.G."/>
            <person name="De Carvalho L.P.S."/>
            <person name="Shen B."/>
        </authorList>
    </citation>
    <scope>NUCLEOTIDE SEQUENCE [LARGE SCALE GENOMIC DNA]</scope>
    <source>
        <strain evidence="2 3">NPDC006434</strain>
    </source>
</reference>
<gene>
    <name evidence="2" type="ORF">ABZZ21_26535</name>
</gene>